<keyword evidence="2 13" id="KW-0723">Serine/threonine-protein kinase</keyword>
<keyword evidence="4 10" id="KW-0547">Nucleotide-binding</keyword>
<organism evidence="16 17">
    <name type="scientific">Ladona fulva</name>
    <name type="common">Scarce chaser dragonfly</name>
    <name type="synonym">Libellula fulva</name>
    <dbReference type="NCBI Taxonomy" id="123851"/>
    <lineage>
        <taxon>Eukaryota</taxon>
        <taxon>Metazoa</taxon>
        <taxon>Ecdysozoa</taxon>
        <taxon>Arthropoda</taxon>
        <taxon>Hexapoda</taxon>
        <taxon>Insecta</taxon>
        <taxon>Pterygota</taxon>
        <taxon>Palaeoptera</taxon>
        <taxon>Odonata</taxon>
        <taxon>Epiprocta</taxon>
        <taxon>Anisoptera</taxon>
        <taxon>Libelluloidea</taxon>
        <taxon>Libellulidae</taxon>
        <taxon>Ladona</taxon>
    </lineage>
</organism>
<dbReference type="CDD" id="cd14007">
    <property type="entry name" value="STKc_Aurora"/>
    <property type="match status" value="1"/>
</dbReference>
<feature type="domain" description="Protein kinase" evidence="15">
    <location>
        <begin position="49"/>
        <end position="286"/>
    </location>
</feature>
<feature type="active site" description="Proton acceptor" evidence="9">
    <location>
        <position position="174"/>
    </location>
</feature>
<dbReference type="FunFam" id="3.30.200.20:FF:000042">
    <property type="entry name" value="Aurora kinase A"/>
    <property type="match status" value="1"/>
</dbReference>
<proteinExistence type="inferred from homology"/>
<feature type="binding site" evidence="10">
    <location>
        <position position="59"/>
    </location>
    <ligand>
        <name>ATP</name>
        <dbReference type="ChEBI" id="CHEBI:30616"/>
    </ligand>
</feature>
<dbReference type="FunFam" id="1.10.510.10:FF:000235">
    <property type="entry name" value="Serine/threonine-protein kinase ark1"/>
    <property type="match status" value="1"/>
</dbReference>
<reference evidence="16" key="1">
    <citation type="submission" date="2013-04" db="EMBL/GenBank/DDBJ databases">
        <authorList>
            <person name="Qu J."/>
            <person name="Murali S.C."/>
            <person name="Bandaranaike D."/>
            <person name="Bellair M."/>
            <person name="Blankenburg K."/>
            <person name="Chao H."/>
            <person name="Dinh H."/>
            <person name="Doddapaneni H."/>
            <person name="Downs B."/>
            <person name="Dugan-Rocha S."/>
            <person name="Elkadiri S."/>
            <person name="Gnanaolivu R.D."/>
            <person name="Hernandez B."/>
            <person name="Javaid M."/>
            <person name="Jayaseelan J.C."/>
            <person name="Lee S."/>
            <person name="Li M."/>
            <person name="Ming W."/>
            <person name="Munidasa M."/>
            <person name="Muniz J."/>
            <person name="Nguyen L."/>
            <person name="Ongeri F."/>
            <person name="Osuji N."/>
            <person name="Pu L.-L."/>
            <person name="Puazo M."/>
            <person name="Qu C."/>
            <person name="Quiroz J."/>
            <person name="Raj R."/>
            <person name="Weissenberger G."/>
            <person name="Xin Y."/>
            <person name="Zou X."/>
            <person name="Han Y."/>
            <person name="Richards S."/>
            <person name="Worley K."/>
            <person name="Muzny D."/>
            <person name="Gibbs R."/>
        </authorList>
    </citation>
    <scope>NUCLEOTIDE SEQUENCE</scope>
    <source>
        <strain evidence="16">Sampled in the wild</strain>
    </source>
</reference>
<evidence type="ECO:0000256" key="8">
    <source>
        <dbReference type="ARBA" id="ARBA00048679"/>
    </source>
</evidence>
<dbReference type="GO" id="GO:0030261">
    <property type="term" value="P:chromosome condensation"/>
    <property type="evidence" value="ECO:0007669"/>
    <property type="project" value="UniProtKB-ARBA"/>
</dbReference>
<dbReference type="InterPro" id="IPR000719">
    <property type="entry name" value="Prot_kinase_dom"/>
</dbReference>
<name>A0A8K0NXM6_LADFU</name>
<accession>A0A8K0NXM6</accession>
<feature type="binding site" evidence="10 12">
    <location>
        <position position="78"/>
    </location>
    <ligand>
        <name>ATP</name>
        <dbReference type="ChEBI" id="CHEBI:30616"/>
    </ligand>
</feature>
<dbReference type="GO" id="GO:0004674">
    <property type="term" value="F:protein serine/threonine kinase activity"/>
    <property type="evidence" value="ECO:0007669"/>
    <property type="project" value="UniProtKB-KW"/>
</dbReference>
<dbReference type="Proteomes" id="UP000792457">
    <property type="component" value="Unassembled WGS sequence"/>
</dbReference>
<dbReference type="OrthoDB" id="377346at2759"/>
<dbReference type="GO" id="GO:0006325">
    <property type="term" value="P:chromatin organization"/>
    <property type="evidence" value="ECO:0007669"/>
    <property type="project" value="UniProtKB-ARBA"/>
</dbReference>
<protein>
    <recommendedName>
        <fullName evidence="14">Aurora kinase</fullName>
        <ecNumber evidence="14">2.7.11.1</ecNumber>
    </recommendedName>
</protein>
<evidence type="ECO:0000256" key="13">
    <source>
        <dbReference type="RuleBase" id="RU000304"/>
    </source>
</evidence>
<keyword evidence="17" id="KW-1185">Reference proteome</keyword>
<reference evidence="16" key="2">
    <citation type="submission" date="2017-10" db="EMBL/GenBank/DDBJ databases">
        <title>Ladona fulva Genome sequencing and assembly.</title>
        <authorList>
            <person name="Murali S."/>
            <person name="Richards S."/>
            <person name="Bandaranaike D."/>
            <person name="Bellair M."/>
            <person name="Blankenburg K."/>
            <person name="Chao H."/>
            <person name="Dinh H."/>
            <person name="Doddapaneni H."/>
            <person name="Dugan-Rocha S."/>
            <person name="Elkadiri S."/>
            <person name="Gnanaolivu R."/>
            <person name="Hernandez B."/>
            <person name="Skinner E."/>
            <person name="Javaid M."/>
            <person name="Lee S."/>
            <person name="Li M."/>
            <person name="Ming W."/>
            <person name="Munidasa M."/>
            <person name="Muniz J."/>
            <person name="Nguyen L."/>
            <person name="Hughes D."/>
            <person name="Osuji N."/>
            <person name="Pu L.-L."/>
            <person name="Puazo M."/>
            <person name="Qu C."/>
            <person name="Quiroz J."/>
            <person name="Raj R."/>
            <person name="Weissenberger G."/>
            <person name="Xin Y."/>
            <person name="Zou X."/>
            <person name="Han Y."/>
            <person name="Worley K."/>
            <person name="Muzny D."/>
            <person name="Gibbs R."/>
        </authorList>
    </citation>
    <scope>NUCLEOTIDE SEQUENCE</scope>
    <source>
        <strain evidence="16">Sampled in the wild</strain>
    </source>
</reference>
<dbReference type="InterPro" id="IPR030616">
    <property type="entry name" value="Aur-like"/>
</dbReference>
<dbReference type="Gene3D" id="1.10.510.10">
    <property type="entry name" value="Transferase(Phosphotransferase) domain 1"/>
    <property type="match status" value="1"/>
</dbReference>
<comment type="caution">
    <text evidence="16">The sequence shown here is derived from an EMBL/GenBank/DDBJ whole genome shotgun (WGS) entry which is preliminary data.</text>
</comment>
<sequence>MEQALASMELQLDKVPEELKPHLKKLMGRMIESWKARDGKEKEYRLEDFEVGKPLGRGKFGRVYLAREKRTEFMVALKVLFKSELVKEEIEHQLIREIEIQSHLSHPNVLRMLTYFHDEKRVFLVLEYAAIGELYKEMRKQPNQRFDEKRVAKYVYQVADALMYCHKNKVIHRDIKPENLLLSAWGNVKIADFGWSVHAPSLRRKTMCGTLDYLPPEIIAGVQYTEHVDHWCLGVLCYELLVGHPPFESKDRKTTYKRIDHVDMKFPSFVSPGPRNLISKVSWQPI</sequence>
<dbReference type="Gene3D" id="3.30.200.20">
    <property type="entry name" value="Phosphorylase Kinase, domain 1"/>
    <property type="match status" value="1"/>
</dbReference>
<evidence type="ECO:0000256" key="14">
    <source>
        <dbReference type="RuleBase" id="RU367134"/>
    </source>
</evidence>
<comment type="similarity">
    <text evidence="14">Belongs to the protein kinase superfamily. Ser/Thr protein kinase family. Aurora subfamily.</text>
</comment>
<dbReference type="PROSITE" id="PS50011">
    <property type="entry name" value="PROTEIN_KINASE_DOM"/>
    <property type="match status" value="1"/>
</dbReference>
<evidence type="ECO:0000259" key="15">
    <source>
        <dbReference type="PROSITE" id="PS50011"/>
    </source>
</evidence>
<evidence type="ECO:0000313" key="16">
    <source>
        <dbReference type="EMBL" id="KAG8223549.1"/>
    </source>
</evidence>
<dbReference type="GO" id="GO:0000070">
    <property type="term" value="P:mitotic sister chromatid segregation"/>
    <property type="evidence" value="ECO:0007669"/>
    <property type="project" value="UniProtKB-ARBA"/>
</dbReference>
<evidence type="ECO:0000256" key="11">
    <source>
        <dbReference type="PIRSR" id="PIRSR630616-3"/>
    </source>
</evidence>
<dbReference type="GO" id="GO:0032506">
    <property type="term" value="P:cytokinetic process"/>
    <property type="evidence" value="ECO:0007669"/>
    <property type="project" value="UniProtKB-ARBA"/>
</dbReference>
<feature type="binding site" evidence="10">
    <location>
        <begin position="127"/>
        <end position="129"/>
    </location>
    <ligand>
        <name>ATP</name>
        <dbReference type="ChEBI" id="CHEBI:30616"/>
    </ligand>
</feature>
<comment type="subcellular location">
    <subcellularLocation>
        <location evidence="1">Midbody</location>
    </subcellularLocation>
</comment>
<dbReference type="SMART" id="SM00220">
    <property type="entry name" value="S_TKc"/>
    <property type="match status" value="1"/>
</dbReference>
<dbReference type="PROSITE" id="PS00108">
    <property type="entry name" value="PROTEIN_KINASE_ST"/>
    <property type="match status" value="1"/>
</dbReference>
<dbReference type="AlphaFoldDB" id="A0A8K0NXM6"/>
<dbReference type="EC" id="2.7.11.1" evidence="14"/>
<evidence type="ECO:0000256" key="3">
    <source>
        <dbReference type="ARBA" id="ARBA00022679"/>
    </source>
</evidence>
<dbReference type="PROSITE" id="PS00107">
    <property type="entry name" value="PROTEIN_KINASE_ATP"/>
    <property type="match status" value="1"/>
</dbReference>
<evidence type="ECO:0000256" key="1">
    <source>
        <dbReference type="ARBA" id="ARBA00004214"/>
    </source>
</evidence>
<feature type="binding site" evidence="10">
    <location>
        <position position="192"/>
    </location>
    <ligand>
        <name>ATP</name>
        <dbReference type="ChEBI" id="CHEBI:30616"/>
    </ligand>
</feature>
<evidence type="ECO:0000256" key="6">
    <source>
        <dbReference type="ARBA" id="ARBA00022840"/>
    </source>
</evidence>
<dbReference type="PANTHER" id="PTHR24350">
    <property type="entry name" value="SERINE/THREONINE-PROTEIN KINASE IAL-RELATED"/>
    <property type="match status" value="1"/>
</dbReference>
<dbReference type="Pfam" id="PF00069">
    <property type="entry name" value="Pkinase"/>
    <property type="match status" value="1"/>
</dbReference>
<dbReference type="SUPFAM" id="SSF56112">
    <property type="entry name" value="Protein kinase-like (PK-like)"/>
    <property type="match status" value="1"/>
</dbReference>
<dbReference type="GO" id="GO:0005524">
    <property type="term" value="F:ATP binding"/>
    <property type="evidence" value="ECO:0007669"/>
    <property type="project" value="UniProtKB-UniRule"/>
</dbReference>
<dbReference type="InterPro" id="IPR017441">
    <property type="entry name" value="Protein_kinase_ATP_BS"/>
</dbReference>
<evidence type="ECO:0000256" key="2">
    <source>
        <dbReference type="ARBA" id="ARBA00022527"/>
    </source>
</evidence>
<comment type="catalytic activity">
    <reaction evidence="8 14">
        <text>L-seryl-[protein] + ATP = O-phospho-L-seryl-[protein] + ADP + H(+)</text>
        <dbReference type="Rhea" id="RHEA:17989"/>
        <dbReference type="Rhea" id="RHEA-COMP:9863"/>
        <dbReference type="Rhea" id="RHEA-COMP:11604"/>
        <dbReference type="ChEBI" id="CHEBI:15378"/>
        <dbReference type="ChEBI" id="CHEBI:29999"/>
        <dbReference type="ChEBI" id="CHEBI:30616"/>
        <dbReference type="ChEBI" id="CHEBI:83421"/>
        <dbReference type="ChEBI" id="CHEBI:456216"/>
        <dbReference type="EC" id="2.7.11.1"/>
    </reaction>
</comment>
<evidence type="ECO:0000256" key="9">
    <source>
        <dbReference type="PIRSR" id="PIRSR630616-1"/>
    </source>
</evidence>
<evidence type="ECO:0000256" key="7">
    <source>
        <dbReference type="ARBA" id="ARBA00047899"/>
    </source>
</evidence>
<dbReference type="GO" id="GO:0030496">
    <property type="term" value="C:midbody"/>
    <property type="evidence" value="ECO:0007669"/>
    <property type="project" value="UniProtKB-SubCell"/>
</dbReference>
<evidence type="ECO:0000256" key="10">
    <source>
        <dbReference type="PIRSR" id="PIRSR630616-2"/>
    </source>
</evidence>
<evidence type="ECO:0000256" key="5">
    <source>
        <dbReference type="ARBA" id="ARBA00022777"/>
    </source>
</evidence>
<feature type="binding site" evidence="10">
    <location>
        <begin position="178"/>
        <end position="179"/>
    </location>
    <ligand>
        <name>ATP</name>
        <dbReference type="ChEBI" id="CHEBI:30616"/>
    </ligand>
</feature>
<gene>
    <name evidence="16" type="ORF">J437_LFUL004423</name>
</gene>
<keyword evidence="3 14" id="KW-0808">Transferase</keyword>
<keyword evidence="5 14" id="KW-0418">Kinase</keyword>
<feature type="cross-link" description="Glycyl lysine isopeptide (Lys-Gly) (interchain with G-Cter in SUMO2)" evidence="11">
    <location>
        <position position="176"/>
    </location>
</feature>
<evidence type="ECO:0000256" key="4">
    <source>
        <dbReference type="ARBA" id="ARBA00022741"/>
    </source>
</evidence>
<keyword evidence="6 10" id="KW-0067">ATP-binding</keyword>
<comment type="catalytic activity">
    <reaction evidence="7 14">
        <text>L-threonyl-[protein] + ATP = O-phospho-L-threonyl-[protein] + ADP + H(+)</text>
        <dbReference type="Rhea" id="RHEA:46608"/>
        <dbReference type="Rhea" id="RHEA-COMP:11060"/>
        <dbReference type="Rhea" id="RHEA-COMP:11605"/>
        <dbReference type="ChEBI" id="CHEBI:15378"/>
        <dbReference type="ChEBI" id="CHEBI:30013"/>
        <dbReference type="ChEBI" id="CHEBI:30616"/>
        <dbReference type="ChEBI" id="CHEBI:61977"/>
        <dbReference type="ChEBI" id="CHEBI:456216"/>
        <dbReference type="EC" id="2.7.11.1"/>
    </reaction>
</comment>
<dbReference type="InterPro" id="IPR008271">
    <property type="entry name" value="Ser/Thr_kinase_AS"/>
</dbReference>
<dbReference type="InterPro" id="IPR011009">
    <property type="entry name" value="Kinase-like_dom_sf"/>
</dbReference>
<dbReference type="EMBL" id="KZ308165">
    <property type="protein sequence ID" value="KAG8223549.1"/>
    <property type="molecule type" value="Genomic_DNA"/>
</dbReference>
<dbReference type="PIRSF" id="PIRSF000654">
    <property type="entry name" value="Integrin-linked_kinase"/>
    <property type="match status" value="1"/>
</dbReference>
<evidence type="ECO:0000256" key="12">
    <source>
        <dbReference type="PROSITE-ProRule" id="PRU10141"/>
    </source>
</evidence>
<evidence type="ECO:0000313" key="17">
    <source>
        <dbReference type="Proteomes" id="UP000792457"/>
    </source>
</evidence>